<evidence type="ECO:0000259" key="1">
    <source>
        <dbReference type="Pfam" id="PF16363"/>
    </source>
</evidence>
<proteinExistence type="predicted"/>
<dbReference type="InterPro" id="IPR013445">
    <property type="entry name" value="CDP_4_6_deHydtase"/>
</dbReference>
<organism evidence="2 3">
    <name type="scientific">Paenibacillus profundus</name>
    <dbReference type="NCBI Taxonomy" id="1173085"/>
    <lineage>
        <taxon>Bacteria</taxon>
        <taxon>Bacillati</taxon>
        <taxon>Bacillota</taxon>
        <taxon>Bacilli</taxon>
        <taxon>Bacillales</taxon>
        <taxon>Paenibacillaceae</taxon>
        <taxon>Paenibacillus</taxon>
    </lineage>
</organism>
<name>A0ABS8YHI7_9BACL</name>
<dbReference type="Gene3D" id="3.90.25.10">
    <property type="entry name" value="UDP-galactose 4-epimerase, domain 1"/>
    <property type="match status" value="1"/>
</dbReference>
<evidence type="ECO:0000313" key="3">
    <source>
        <dbReference type="Proteomes" id="UP001199916"/>
    </source>
</evidence>
<dbReference type="Proteomes" id="UP001199916">
    <property type="component" value="Unassembled WGS sequence"/>
</dbReference>
<dbReference type="CDD" id="cd05252">
    <property type="entry name" value="CDP_GD_SDR_e"/>
    <property type="match status" value="1"/>
</dbReference>
<accession>A0ABS8YHI7</accession>
<keyword evidence="3" id="KW-1185">Reference proteome</keyword>
<dbReference type="InterPro" id="IPR036291">
    <property type="entry name" value="NAD(P)-bd_dom_sf"/>
</dbReference>
<dbReference type="Pfam" id="PF16363">
    <property type="entry name" value="GDP_Man_Dehyd"/>
    <property type="match status" value="1"/>
</dbReference>
<reference evidence="2 3" key="1">
    <citation type="submission" date="2021-11" db="EMBL/GenBank/DDBJ databases">
        <title>Draft genome sequence of Paenibacillus profundus YoMME, a new Gram-positive bacteria with exoelectrogenic properties.</title>
        <authorList>
            <person name="Hubenova Y."/>
            <person name="Hubenova E."/>
            <person name="Manasiev Y."/>
            <person name="Peykov S."/>
            <person name="Mitov M."/>
        </authorList>
    </citation>
    <scope>NUCLEOTIDE SEQUENCE [LARGE SCALE GENOMIC DNA]</scope>
    <source>
        <strain evidence="2 3">YoMME</strain>
    </source>
</reference>
<dbReference type="Gene3D" id="3.40.50.720">
    <property type="entry name" value="NAD(P)-binding Rossmann-like Domain"/>
    <property type="match status" value="1"/>
</dbReference>
<feature type="domain" description="NAD(P)-binding" evidence="1">
    <location>
        <begin position="14"/>
        <end position="332"/>
    </location>
</feature>
<dbReference type="RefSeq" id="WP_233697901.1">
    <property type="nucleotide sequence ID" value="NZ_JAJNBZ010000017.1"/>
</dbReference>
<protein>
    <submittedName>
        <fullName evidence="2">CDP-glucose 4,6-dehydratase</fullName>
        <ecNumber evidence="2">4.2.1.45</ecNumber>
    </submittedName>
</protein>
<dbReference type="InterPro" id="IPR016040">
    <property type="entry name" value="NAD(P)-bd_dom"/>
</dbReference>
<dbReference type="NCBIfam" id="TIGR02622">
    <property type="entry name" value="CDP_4_6_dhtase"/>
    <property type="match status" value="1"/>
</dbReference>
<gene>
    <name evidence="2" type="primary">rfbG</name>
    <name evidence="2" type="ORF">LQV63_19135</name>
</gene>
<sequence>MVSDQSFWKGKNVFVTGHTGFKGSWLCLWLHSLGARVTGYALQPPTDPSLFACCGIGSLVHSVIGDVRVRESLTQALAEAQPDIVIHMAAQPLVRASYVHPAETYEVNVLGTVNVLEAVRAAVHQGIPVRACINVTSDKCYDNREWIWGYREQDRLGGYDPYSNSKACSELVTAAYRNSFFHPDRYGSHGVAVASARAGNVIGGGDFAEDRLVPDIVRALLRRETIRLRRPHSVRPWQHVLEPLGGYLLLAKKLYEHGAAYAGGWNFGPDDSGAETVLAITESLCAAWGSDTPIIIEGEDDVHEANMLKLDCSKAKAELGWHPKWTVKQAIQHIADWVRAYEAGCDIQQVCLRQIDLYGGI</sequence>
<comment type="caution">
    <text evidence="2">The sequence shown here is derived from an EMBL/GenBank/DDBJ whole genome shotgun (WGS) entry which is preliminary data.</text>
</comment>
<evidence type="ECO:0000313" key="2">
    <source>
        <dbReference type="EMBL" id="MCE5171418.1"/>
    </source>
</evidence>
<keyword evidence="2" id="KW-0456">Lyase</keyword>
<dbReference type="EC" id="4.2.1.45" evidence="2"/>
<dbReference type="PANTHER" id="PTHR43000">
    <property type="entry name" value="DTDP-D-GLUCOSE 4,6-DEHYDRATASE-RELATED"/>
    <property type="match status" value="1"/>
</dbReference>
<dbReference type="SUPFAM" id="SSF51735">
    <property type="entry name" value="NAD(P)-binding Rossmann-fold domains"/>
    <property type="match status" value="1"/>
</dbReference>
<dbReference type="EMBL" id="JAJNBZ010000017">
    <property type="protein sequence ID" value="MCE5171418.1"/>
    <property type="molecule type" value="Genomic_DNA"/>
</dbReference>
<dbReference type="GO" id="GO:0047733">
    <property type="term" value="F:CDP-glucose 4,6-dehydratase activity"/>
    <property type="evidence" value="ECO:0007669"/>
    <property type="project" value="UniProtKB-EC"/>
</dbReference>